<name>A0A2P2KSI5_RHIMU</name>
<feature type="compositionally biased region" description="Low complexity" evidence="5">
    <location>
        <begin position="39"/>
        <end position="49"/>
    </location>
</feature>
<keyword evidence="2 6" id="KW-0812">Transmembrane</keyword>
<feature type="domain" description="ABC transmembrane type-1" evidence="7">
    <location>
        <begin position="86"/>
        <end position="371"/>
    </location>
</feature>
<dbReference type="AlphaFoldDB" id="A0A2P2KSI5"/>
<feature type="transmembrane region" description="Helical" evidence="6">
    <location>
        <begin position="230"/>
        <end position="250"/>
    </location>
</feature>
<dbReference type="GO" id="GO:0005524">
    <property type="term" value="F:ATP binding"/>
    <property type="evidence" value="ECO:0007669"/>
    <property type="project" value="InterPro"/>
</dbReference>
<dbReference type="PROSITE" id="PS50929">
    <property type="entry name" value="ABC_TM1F"/>
    <property type="match status" value="1"/>
</dbReference>
<dbReference type="InterPro" id="IPR011527">
    <property type="entry name" value="ABC1_TM_dom"/>
</dbReference>
<dbReference type="Pfam" id="PF00664">
    <property type="entry name" value="ABC_membrane"/>
    <property type="match status" value="1"/>
</dbReference>
<evidence type="ECO:0000256" key="2">
    <source>
        <dbReference type="ARBA" id="ARBA00022692"/>
    </source>
</evidence>
<dbReference type="FunFam" id="1.20.1560.10:FF:000028">
    <property type="entry name" value="ABC transporter B family member 20"/>
    <property type="match status" value="1"/>
</dbReference>
<dbReference type="GO" id="GO:0140359">
    <property type="term" value="F:ABC-type transporter activity"/>
    <property type="evidence" value="ECO:0007669"/>
    <property type="project" value="InterPro"/>
</dbReference>
<organism evidence="8">
    <name type="scientific">Rhizophora mucronata</name>
    <name type="common">Asiatic mangrove</name>
    <dbReference type="NCBI Taxonomy" id="61149"/>
    <lineage>
        <taxon>Eukaryota</taxon>
        <taxon>Viridiplantae</taxon>
        <taxon>Streptophyta</taxon>
        <taxon>Embryophyta</taxon>
        <taxon>Tracheophyta</taxon>
        <taxon>Spermatophyta</taxon>
        <taxon>Magnoliopsida</taxon>
        <taxon>eudicotyledons</taxon>
        <taxon>Gunneridae</taxon>
        <taxon>Pentapetalae</taxon>
        <taxon>rosids</taxon>
        <taxon>fabids</taxon>
        <taxon>Malpighiales</taxon>
        <taxon>Rhizophoraceae</taxon>
        <taxon>Rhizophora</taxon>
    </lineage>
</organism>
<feature type="region of interest" description="Disordered" evidence="5">
    <location>
        <begin position="18"/>
        <end position="64"/>
    </location>
</feature>
<feature type="transmembrane region" description="Helical" evidence="6">
    <location>
        <begin position="127"/>
        <end position="152"/>
    </location>
</feature>
<dbReference type="GO" id="GO:0005886">
    <property type="term" value="C:plasma membrane"/>
    <property type="evidence" value="ECO:0007669"/>
    <property type="project" value="TreeGrafter"/>
</dbReference>
<dbReference type="SUPFAM" id="SSF52540">
    <property type="entry name" value="P-loop containing nucleoside triphosphate hydrolases"/>
    <property type="match status" value="1"/>
</dbReference>
<dbReference type="EMBL" id="GGEC01028170">
    <property type="protein sequence ID" value="MBX08654.1"/>
    <property type="molecule type" value="Transcribed_RNA"/>
</dbReference>
<proteinExistence type="predicted"/>
<accession>A0A2P2KSI5</accession>
<feature type="transmembrane region" description="Helical" evidence="6">
    <location>
        <begin position="342"/>
        <end position="359"/>
    </location>
</feature>
<evidence type="ECO:0000256" key="5">
    <source>
        <dbReference type="SAM" id="MobiDB-lite"/>
    </source>
</evidence>
<reference evidence="8" key="1">
    <citation type="submission" date="2018-02" db="EMBL/GenBank/DDBJ databases">
        <title>Rhizophora mucronata_Transcriptome.</title>
        <authorList>
            <person name="Meera S.P."/>
            <person name="Sreeshan A."/>
            <person name="Augustine A."/>
        </authorList>
    </citation>
    <scope>NUCLEOTIDE SEQUENCE</scope>
    <source>
        <tissue evidence="8">Leaf</tissue>
    </source>
</reference>
<keyword evidence="4 6" id="KW-0472">Membrane</keyword>
<dbReference type="InterPro" id="IPR036640">
    <property type="entry name" value="ABC1_TM_sf"/>
</dbReference>
<dbReference type="Gene3D" id="1.20.1560.10">
    <property type="entry name" value="ABC transporter type 1, transmembrane domain"/>
    <property type="match status" value="1"/>
</dbReference>
<evidence type="ECO:0000256" key="3">
    <source>
        <dbReference type="ARBA" id="ARBA00022989"/>
    </source>
</evidence>
<evidence type="ECO:0000256" key="4">
    <source>
        <dbReference type="ARBA" id="ARBA00023136"/>
    </source>
</evidence>
<dbReference type="InterPro" id="IPR039421">
    <property type="entry name" value="Type_1_exporter"/>
</dbReference>
<dbReference type="Pfam" id="PF00005">
    <property type="entry name" value="ABC_tran"/>
    <property type="match status" value="1"/>
</dbReference>
<feature type="transmembrane region" description="Helical" evidence="6">
    <location>
        <begin position="303"/>
        <end position="330"/>
    </location>
</feature>
<dbReference type="Gene3D" id="3.40.50.300">
    <property type="entry name" value="P-loop containing nucleotide triphosphate hydrolases"/>
    <property type="match status" value="1"/>
</dbReference>
<evidence type="ECO:0000256" key="1">
    <source>
        <dbReference type="ARBA" id="ARBA00004141"/>
    </source>
</evidence>
<evidence type="ECO:0000313" key="8">
    <source>
        <dbReference type="EMBL" id="MBX08654.1"/>
    </source>
</evidence>
<sequence length="485" mass="53081">MMISRGLFGWSPPHIQPLTPVSEVSEPPESPSPYLDTSAEAAAGTATQAEAEEEIEEPEEMEPPPAAVPFSQLFACADRLDWGLMIVGSIAAAAHGTALVVYLHYFARIIEILRIKREDQFDRFTQLALRIVYIAVGVFAAGWIEVSCWIFTGERQTAVIRSKYVEVLLNQDMSFFDTYGNNGDIVSQVLSDVLLIQSALSEKVGNYIHNMATFFGGIVIGFVNCWQIALITLATGPFIVAAGGISNIFLHRLAESIQDAYAEAASIAEQAVSYIKTLYAFTNETLAKYSYATSLQATLRYGILISLVQGLGLGFTYGLAICSCALQLWVGRFLVMHQKAHGGEIITALFAVILSGLGLNQAATNFYSFDQGRIAAYRLFEMISRSSSTVNQDGNNLSLVQGNIEFRNVYFSYLSRPEIPILSGFYLTVPAKKAVALVGRNGSGKSSIIPLMERFYDPTLGIVCMLFPYGLVSSCYYLQCSTECP</sequence>
<comment type="subcellular location">
    <subcellularLocation>
        <location evidence="1">Membrane</location>
        <topology evidence="1">Multi-pass membrane protein</topology>
    </subcellularLocation>
</comment>
<feature type="transmembrane region" description="Helical" evidence="6">
    <location>
        <begin position="82"/>
        <end position="106"/>
    </location>
</feature>
<keyword evidence="3 6" id="KW-1133">Transmembrane helix</keyword>
<dbReference type="InterPro" id="IPR003439">
    <property type="entry name" value="ABC_transporter-like_ATP-bd"/>
</dbReference>
<dbReference type="PANTHER" id="PTHR24222:SF52">
    <property type="entry name" value="ABC TRANSPORTER B FAMILY MEMBER 20-RELATED"/>
    <property type="match status" value="1"/>
</dbReference>
<dbReference type="PANTHER" id="PTHR24222">
    <property type="entry name" value="ABC TRANSPORTER B FAMILY"/>
    <property type="match status" value="1"/>
</dbReference>
<feature type="compositionally biased region" description="Acidic residues" evidence="5">
    <location>
        <begin position="50"/>
        <end position="62"/>
    </location>
</feature>
<evidence type="ECO:0000259" key="7">
    <source>
        <dbReference type="PROSITE" id="PS50929"/>
    </source>
</evidence>
<dbReference type="SUPFAM" id="SSF90123">
    <property type="entry name" value="ABC transporter transmembrane region"/>
    <property type="match status" value="1"/>
</dbReference>
<evidence type="ECO:0000256" key="6">
    <source>
        <dbReference type="SAM" id="Phobius"/>
    </source>
</evidence>
<dbReference type="GO" id="GO:0016887">
    <property type="term" value="F:ATP hydrolysis activity"/>
    <property type="evidence" value="ECO:0007669"/>
    <property type="project" value="InterPro"/>
</dbReference>
<dbReference type="CDD" id="cd18577">
    <property type="entry name" value="ABC_6TM_Pgp_ABCB1_D1_like"/>
    <property type="match status" value="1"/>
</dbReference>
<protein>
    <recommendedName>
        <fullName evidence="7">ABC transmembrane type-1 domain-containing protein</fullName>
    </recommendedName>
</protein>
<dbReference type="InterPro" id="IPR027417">
    <property type="entry name" value="P-loop_NTPase"/>
</dbReference>